<organism evidence="2 3">
    <name type="scientific">Bombiscardovia nodaiensis</name>
    <dbReference type="NCBI Taxonomy" id="2932181"/>
    <lineage>
        <taxon>Bacteria</taxon>
        <taxon>Bacillati</taxon>
        <taxon>Actinomycetota</taxon>
        <taxon>Actinomycetes</taxon>
        <taxon>Bifidobacteriales</taxon>
        <taxon>Bifidobacteriaceae</taxon>
        <taxon>Bombiscardovia</taxon>
    </lineage>
</organism>
<feature type="transmembrane region" description="Helical" evidence="1">
    <location>
        <begin position="80"/>
        <end position="97"/>
    </location>
</feature>
<feature type="transmembrane region" description="Helical" evidence="1">
    <location>
        <begin position="29"/>
        <end position="48"/>
    </location>
</feature>
<keyword evidence="3" id="KW-1185">Reference proteome</keyword>
<accession>A0ABM8B864</accession>
<keyword evidence="1" id="KW-0472">Membrane</keyword>
<dbReference type="EMBL" id="AP026798">
    <property type="protein sequence ID" value="BDR52950.1"/>
    <property type="molecule type" value="Genomic_DNA"/>
</dbReference>
<keyword evidence="1" id="KW-1133">Transmembrane helix</keyword>
<proteinExistence type="predicted"/>
<feature type="transmembrane region" description="Helical" evidence="1">
    <location>
        <begin position="117"/>
        <end position="136"/>
    </location>
</feature>
<protein>
    <submittedName>
        <fullName evidence="2">Peptidase A24</fullName>
    </submittedName>
</protein>
<sequence length="137" mass="14560">MPRFGIALGILLQLLTLLAYCALSRQDLWPIIAALGLALASTVVQTFLALIRPGALGFGDVTATALVGLSLGVLGWQASLAWWLLMGAFGLVALGLYYRWPGRSHKPSAPTNRSLPFLPIIVGAALTTDLIFFLGLI</sequence>
<evidence type="ECO:0000313" key="3">
    <source>
        <dbReference type="Proteomes" id="UP001321766"/>
    </source>
</evidence>
<evidence type="ECO:0000256" key="1">
    <source>
        <dbReference type="SAM" id="Phobius"/>
    </source>
</evidence>
<evidence type="ECO:0000313" key="2">
    <source>
        <dbReference type="EMBL" id="BDR52950.1"/>
    </source>
</evidence>
<dbReference type="Proteomes" id="UP001321766">
    <property type="component" value="Chromosome"/>
</dbReference>
<gene>
    <name evidence="2" type="ORF">KIM372_08570</name>
</gene>
<keyword evidence="1" id="KW-0812">Transmembrane</keyword>
<name>A0ABM8B864_9BIFI</name>
<reference evidence="2 3" key="1">
    <citation type="journal article" date="2023" name="Microbiol. Spectr.">
        <title>Symbiosis of Carpenter Bees with Uncharacterized Lactic Acid Bacteria Showing NAD Auxotrophy.</title>
        <authorList>
            <person name="Kawasaki S."/>
            <person name="Ozawa K."/>
            <person name="Mori T."/>
            <person name="Yamamoto A."/>
            <person name="Ito M."/>
            <person name="Ohkuma M."/>
            <person name="Sakamoto M."/>
            <person name="Matsutani M."/>
        </authorList>
    </citation>
    <scope>NUCLEOTIDE SEQUENCE [LARGE SCALE GENOMIC DNA]</scope>
    <source>
        <strain evidence="2 3">Kim37-2</strain>
    </source>
</reference>